<evidence type="ECO:0000313" key="5">
    <source>
        <dbReference type="Proteomes" id="UP000310334"/>
    </source>
</evidence>
<keyword evidence="2 3" id="KW-0456">Lyase</keyword>
<gene>
    <name evidence="4" type="ORF">E6W99_18615</name>
</gene>
<dbReference type="InterPro" id="IPR016938">
    <property type="entry name" value="UPF0317"/>
</dbReference>
<dbReference type="SUPFAM" id="SSF160920">
    <property type="entry name" value="PSTPO5379-like"/>
    <property type="match status" value="1"/>
</dbReference>
<dbReference type="PIRSF" id="PIRSF029755">
    <property type="entry name" value="UCP029755"/>
    <property type="match status" value="1"/>
</dbReference>
<dbReference type="AlphaFoldDB" id="A0A4S4BRR3"/>
<dbReference type="GO" id="GO:0016829">
    <property type="term" value="F:lyase activity"/>
    <property type="evidence" value="ECO:0007669"/>
    <property type="project" value="UniProtKB-KW"/>
</dbReference>
<protein>
    <recommendedName>
        <fullName evidence="3">Putative hydro-lyase E6W99_18615</fullName>
        <ecNumber evidence="3">4.2.1.-</ecNumber>
    </recommendedName>
</protein>
<dbReference type="Pfam" id="PF07286">
    <property type="entry name" value="D-Glu_cyclase"/>
    <property type="match status" value="1"/>
</dbReference>
<reference evidence="4 5" key="1">
    <citation type="submission" date="2019-04" db="EMBL/GenBank/DDBJ databases">
        <title>Bacillus sediminilitoris sp. nov., isolated from a tidal flat sediment on the East China Sea.</title>
        <authorList>
            <person name="Wei Y."/>
            <person name="Mao H."/>
            <person name="Fang J."/>
        </authorList>
    </citation>
    <scope>NUCLEOTIDE SEQUENCE [LARGE SCALE GENOMIC DNA]</scope>
    <source>
        <strain evidence="4 5">DSL-17</strain>
    </source>
</reference>
<sequence length="263" mass="28942">MKNFASMQPSDIREMIRRNELVRPTAGMASGFAQANLAILKKEDAFDFLLFAQRNPKSCPILDVTEPGSPIPQMMAPNGDIRTDIPKYRIYKHGELTEEVTDITSYWEDDMVGFLIGCSFTFEHALLNNGISVRHIEEDCNVPMYMTNIPCAKAGKFHGMTVASMRPIPQKDVVRATQVTSRFPAVHGAPIHIGNPAALGIKDIARPDFGDAVTIKDGEVPVFWACGVTPQAVAMATKPALMITHAPGHMFITDVRDEKLGVM</sequence>
<dbReference type="Gene3D" id="3.30.2040.10">
    <property type="entry name" value="PSTPO5379-like domain"/>
    <property type="match status" value="1"/>
</dbReference>
<dbReference type="Proteomes" id="UP000310334">
    <property type="component" value="Unassembled WGS sequence"/>
</dbReference>
<dbReference type="InterPro" id="IPR038021">
    <property type="entry name" value="Putative_hydro-lyase"/>
</dbReference>
<evidence type="ECO:0000256" key="1">
    <source>
        <dbReference type="ARBA" id="ARBA00007896"/>
    </source>
</evidence>
<evidence type="ECO:0000313" key="4">
    <source>
        <dbReference type="EMBL" id="THF77708.1"/>
    </source>
</evidence>
<dbReference type="HAMAP" id="MF_01830">
    <property type="entry name" value="Hydro_lyase"/>
    <property type="match status" value="1"/>
</dbReference>
<name>A0A4S4BRR3_9BACI</name>
<accession>A0A4S4BRR3</accession>
<dbReference type="NCBIfam" id="NF003969">
    <property type="entry name" value="PRK05463.1"/>
    <property type="match status" value="1"/>
</dbReference>
<dbReference type="FunFam" id="3.30.2040.10:FF:000001">
    <property type="entry name" value="D-glutamate cyclase, mitochondrial"/>
    <property type="match status" value="1"/>
</dbReference>
<dbReference type="EMBL" id="SSNT01000014">
    <property type="protein sequence ID" value="THF77708.1"/>
    <property type="molecule type" value="Genomic_DNA"/>
</dbReference>
<dbReference type="InterPro" id="IPR009906">
    <property type="entry name" value="D-Glu_cyclase"/>
</dbReference>
<dbReference type="Gene3D" id="3.40.1640.10">
    <property type="entry name" value="PSTPO5379-like"/>
    <property type="match status" value="1"/>
</dbReference>
<evidence type="ECO:0000256" key="2">
    <source>
        <dbReference type="ARBA" id="ARBA00023239"/>
    </source>
</evidence>
<dbReference type="EC" id="4.2.1.-" evidence="3"/>
<organism evidence="4 5">
    <name type="scientific">Metabacillus sediminilitoris</name>
    <dbReference type="NCBI Taxonomy" id="2567941"/>
    <lineage>
        <taxon>Bacteria</taxon>
        <taxon>Bacillati</taxon>
        <taxon>Bacillota</taxon>
        <taxon>Bacilli</taxon>
        <taxon>Bacillales</taxon>
        <taxon>Bacillaceae</taxon>
        <taxon>Metabacillus</taxon>
    </lineage>
</organism>
<dbReference type="RefSeq" id="WP_136356593.1">
    <property type="nucleotide sequence ID" value="NZ_CP046266.1"/>
</dbReference>
<evidence type="ECO:0000256" key="3">
    <source>
        <dbReference type="HAMAP-Rule" id="MF_01830"/>
    </source>
</evidence>
<proteinExistence type="inferred from homology"/>
<comment type="caution">
    <text evidence="4">The sequence shown here is derived from an EMBL/GenBank/DDBJ whole genome shotgun (WGS) entry which is preliminary data.</text>
</comment>
<dbReference type="OrthoDB" id="149585at2"/>
<dbReference type="PANTHER" id="PTHR32022:SF10">
    <property type="entry name" value="D-GLUTAMATE CYCLASE, MITOCHONDRIAL"/>
    <property type="match status" value="1"/>
</dbReference>
<dbReference type="PANTHER" id="PTHR32022">
    <property type="entry name" value="D-GLUTAMATE CYCLASE, MITOCHONDRIAL"/>
    <property type="match status" value="1"/>
</dbReference>
<keyword evidence="5" id="KW-1185">Reference proteome</keyword>
<comment type="similarity">
    <text evidence="1 3">Belongs to the D-glutamate cyclase family.</text>
</comment>